<protein>
    <submittedName>
        <fullName evidence="2">Uncharacterized protein</fullName>
    </submittedName>
</protein>
<sequence>MAGMTPSRLYEVNRLLGEIHELLPEARFDYDEKTGVLVRVVLNLKEDPLREINFFDSRPRSFPTPNLLCQPHLHHSPSGQEAPTND</sequence>
<evidence type="ECO:0000313" key="2">
    <source>
        <dbReference type="EMBL" id="EES53273.1"/>
    </source>
</evidence>
<dbReference type="Proteomes" id="UP000009374">
    <property type="component" value="Unassembled WGS sequence"/>
</dbReference>
<dbReference type="EMBL" id="GG693866">
    <property type="protein sequence ID" value="EES53273.1"/>
    <property type="molecule type" value="Genomic_DNA"/>
</dbReference>
<evidence type="ECO:0000256" key="1">
    <source>
        <dbReference type="SAM" id="MobiDB-lite"/>
    </source>
</evidence>
<feature type="compositionally biased region" description="Polar residues" evidence="1">
    <location>
        <begin position="77"/>
        <end position="86"/>
    </location>
</feature>
<dbReference type="AlphaFoldDB" id="C6HVU4"/>
<proteinExistence type="predicted"/>
<name>C6HVU4_9BACT</name>
<feature type="region of interest" description="Disordered" evidence="1">
    <location>
        <begin position="66"/>
        <end position="86"/>
    </location>
</feature>
<evidence type="ECO:0000313" key="3">
    <source>
        <dbReference type="Proteomes" id="UP000009374"/>
    </source>
</evidence>
<organism evidence="2 3">
    <name type="scientific">Leptospirillum ferrodiazotrophum</name>
    <dbReference type="NCBI Taxonomy" id="412449"/>
    <lineage>
        <taxon>Bacteria</taxon>
        <taxon>Pseudomonadati</taxon>
        <taxon>Nitrospirota</taxon>
        <taxon>Nitrospiria</taxon>
        <taxon>Nitrospirales</taxon>
        <taxon>Nitrospiraceae</taxon>
        <taxon>Leptospirillum</taxon>
    </lineage>
</organism>
<accession>C6HVU4</accession>
<gene>
    <name evidence="2" type="ORF">UBAL3_79800007</name>
</gene>
<keyword evidence="3" id="KW-1185">Reference proteome</keyword>
<reference evidence="2 3" key="1">
    <citation type="journal article" date="2009" name="Appl. Environ. Microbiol.">
        <title>Community genomic and proteomic analyses of chemoautotrophic iron-oxidizing "Leptospirillum rubarum" (Group II) and "Leptospirillum ferrodiazotrophum" (Group III) bacteria in acid mine drainage biofilms.</title>
        <authorList>
            <person name="Goltsman D.S."/>
            <person name="Denef V.J."/>
            <person name="Singer S.W."/>
            <person name="VerBerkmoes N.C."/>
            <person name="Lefsrud M."/>
            <person name="Mueller R.S."/>
            <person name="Dick G.J."/>
            <person name="Sun C.L."/>
            <person name="Wheeler K.E."/>
            <person name="Zemla A."/>
            <person name="Baker B.J."/>
            <person name="Hauser L."/>
            <person name="Land M."/>
            <person name="Shah M.B."/>
            <person name="Thelen M.P."/>
            <person name="Hettich R.L."/>
            <person name="Banfield J.F."/>
        </authorList>
    </citation>
    <scope>NUCLEOTIDE SEQUENCE [LARGE SCALE GENOMIC DNA]</scope>
</reference>